<dbReference type="GO" id="GO:0022857">
    <property type="term" value="F:transmembrane transporter activity"/>
    <property type="evidence" value="ECO:0007669"/>
    <property type="project" value="InterPro"/>
</dbReference>
<dbReference type="Gene3D" id="1.20.1740.10">
    <property type="entry name" value="Amino acid/polyamine transporter I"/>
    <property type="match status" value="1"/>
</dbReference>
<feature type="transmembrane region" description="Helical" evidence="6">
    <location>
        <begin position="269"/>
        <end position="297"/>
    </location>
</feature>
<evidence type="ECO:0000256" key="5">
    <source>
        <dbReference type="ARBA" id="ARBA00023136"/>
    </source>
</evidence>
<organism evidence="7 8">
    <name type="scientific">Nonomuraea soli</name>
    <dbReference type="NCBI Taxonomy" id="1032476"/>
    <lineage>
        <taxon>Bacteria</taxon>
        <taxon>Bacillati</taxon>
        <taxon>Actinomycetota</taxon>
        <taxon>Actinomycetes</taxon>
        <taxon>Streptosporangiales</taxon>
        <taxon>Streptosporangiaceae</taxon>
        <taxon>Nonomuraea</taxon>
    </lineage>
</organism>
<protein>
    <submittedName>
        <fullName evidence="7">Amino acid transporter</fullName>
    </submittedName>
</protein>
<dbReference type="PIRSF" id="PIRSF006060">
    <property type="entry name" value="AA_transporter"/>
    <property type="match status" value="1"/>
</dbReference>
<feature type="transmembrane region" description="Helical" evidence="6">
    <location>
        <begin position="41"/>
        <end position="62"/>
    </location>
</feature>
<proteinExistence type="predicted"/>
<evidence type="ECO:0000313" key="8">
    <source>
        <dbReference type="Proteomes" id="UP000530928"/>
    </source>
</evidence>
<gene>
    <name evidence="7" type="ORF">HNR30_000436</name>
</gene>
<feature type="transmembrane region" description="Helical" evidence="6">
    <location>
        <begin position="343"/>
        <end position="366"/>
    </location>
</feature>
<sequence length="442" mass="45913">MALRRGLRAFGTLLIVLSAITPASSVFIIAPGVIRQAGTGAFWSYVLAAVVGVFMAFVYAELSSAYPLTGGEYTIIGRTLGRLPGFMALVLVLVTQLLILAVIALGVGIYLGALLPGLHGPTIAAVTVLVSMALAVLDIKVNAVVTGIFLAVEMLALVVVTWLGLANVTRPFGDLLVSPVAADGSAVSFGMIAIATAVAIFSYNGYGSAVYFGEETHEPRRDIARVILWALVITVASELIPITAALLSATDLGGDVMLEFVAQRGGQTVTTLVSLGIALAIVNAVLAIMLLCARLVFSSARDATWTRGANRALSSVHPRFGTPWVATIAAGVVSAAFCFVPLQFLLVVTGTSLVVLYAALCVAVIAGRRNGSTSRGAYRMPLYPLAPVAGLAALGYVLYANAIDPVFGRPSLYVTAGLLAVAALLYATLIRRGWSIGDVSED</sequence>
<feature type="transmembrane region" description="Helical" evidence="6">
    <location>
        <begin position="226"/>
        <end position="249"/>
    </location>
</feature>
<feature type="transmembrane region" description="Helical" evidence="6">
    <location>
        <begin position="378"/>
        <end position="399"/>
    </location>
</feature>
<feature type="transmembrane region" description="Helical" evidence="6">
    <location>
        <begin position="411"/>
        <end position="430"/>
    </location>
</feature>
<feature type="transmembrane region" description="Helical" evidence="6">
    <location>
        <begin position="118"/>
        <end position="137"/>
    </location>
</feature>
<feature type="transmembrane region" description="Helical" evidence="6">
    <location>
        <begin position="144"/>
        <end position="165"/>
    </location>
</feature>
<keyword evidence="3 6" id="KW-0812">Transmembrane</keyword>
<keyword evidence="4 6" id="KW-1133">Transmembrane helix</keyword>
<evidence type="ECO:0000256" key="2">
    <source>
        <dbReference type="ARBA" id="ARBA00022475"/>
    </source>
</evidence>
<dbReference type="RefSeq" id="WP_181607928.1">
    <property type="nucleotide sequence ID" value="NZ_BAABAM010000001.1"/>
</dbReference>
<comment type="subcellular location">
    <subcellularLocation>
        <location evidence="1">Cell membrane</location>
        <topology evidence="1">Multi-pass membrane protein</topology>
    </subcellularLocation>
</comment>
<evidence type="ECO:0000256" key="3">
    <source>
        <dbReference type="ARBA" id="ARBA00022692"/>
    </source>
</evidence>
<feature type="transmembrane region" description="Helical" evidence="6">
    <location>
        <begin position="83"/>
        <end position="112"/>
    </location>
</feature>
<dbReference type="Pfam" id="PF13520">
    <property type="entry name" value="AA_permease_2"/>
    <property type="match status" value="1"/>
</dbReference>
<feature type="transmembrane region" description="Helical" evidence="6">
    <location>
        <begin position="185"/>
        <end position="206"/>
    </location>
</feature>
<evidence type="ECO:0000256" key="6">
    <source>
        <dbReference type="SAM" id="Phobius"/>
    </source>
</evidence>
<keyword evidence="2" id="KW-1003">Cell membrane</keyword>
<feature type="transmembrane region" description="Helical" evidence="6">
    <location>
        <begin position="318"/>
        <end position="337"/>
    </location>
</feature>
<evidence type="ECO:0000256" key="4">
    <source>
        <dbReference type="ARBA" id="ARBA00022989"/>
    </source>
</evidence>
<name>A0A7W0CDE4_9ACTN</name>
<dbReference type="GO" id="GO:0005886">
    <property type="term" value="C:plasma membrane"/>
    <property type="evidence" value="ECO:0007669"/>
    <property type="project" value="UniProtKB-SubCell"/>
</dbReference>
<dbReference type="Proteomes" id="UP000530928">
    <property type="component" value="Unassembled WGS sequence"/>
</dbReference>
<accession>A0A7W0CDE4</accession>
<dbReference type="PANTHER" id="PTHR42770:SF7">
    <property type="entry name" value="MEMBRANE PROTEIN"/>
    <property type="match status" value="1"/>
</dbReference>
<dbReference type="InterPro" id="IPR050367">
    <property type="entry name" value="APC_superfamily"/>
</dbReference>
<keyword evidence="5 6" id="KW-0472">Membrane</keyword>
<dbReference type="InterPro" id="IPR002293">
    <property type="entry name" value="AA/rel_permease1"/>
</dbReference>
<reference evidence="7 8" key="1">
    <citation type="submission" date="2020-07" db="EMBL/GenBank/DDBJ databases">
        <title>Genomic Encyclopedia of Type Strains, Phase IV (KMG-IV): sequencing the most valuable type-strain genomes for metagenomic binning, comparative biology and taxonomic classification.</title>
        <authorList>
            <person name="Goeker M."/>
        </authorList>
    </citation>
    <scope>NUCLEOTIDE SEQUENCE [LARGE SCALE GENOMIC DNA]</scope>
    <source>
        <strain evidence="7 8">DSM 45533</strain>
    </source>
</reference>
<keyword evidence="8" id="KW-1185">Reference proteome</keyword>
<dbReference type="AlphaFoldDB" id="A0A7W0CDE4"/>
<evidence type="ECO:0000313" key="7">
    <source>
        <dbReference type="EMBL" id="MBA2889101.1"/>
    </source>
</evidence>
<dbReference type="EMBL" id="JACDUR010000001">
    <property type="protein sequence ID" value="MBA2889101.1"/>
    <property type="molecule type" value="Genomic_DNA"/>
</dbReference>
<dbReference type="PANTHER" id="PTHR42770">
    <property type="entry name" value="AMINO ACID TRANSPORTER-RELATED"/>
    <property type="match status" value="1"/>
</dbReference>
<evidence type="ECO:0000256" key="1">
    <source>
        <dbReference type="ARBA" id="ARBA00004651"/>
    </source>
</evidence>
<comment type="caution">
    <text evidence="7">The sequence shown here is derived from an EMBL/GenBank/DDBJ whole genome shotgun (WGS) entry which is preliminary data.</text>
</comment>